<dbReference type="InterPro" id="IPR015797">
    <property type="entry name" value="NUDIX_hydrolase-like_dom_sf"/>
</dbReference>
<name>A0A348AHS9_9FIRM</name>
<evidence type="ECO:0000313" key="4">
    <source>
        <dbReference type="EMBL" id="BBB90627.1"/>
    </source>
</evidence>
<dbReference type="PRINTS" id="PR00502">
    <property type="entry name" value="NUDIXFAMILY"/>
</dbReference>
<keyword evidence="5" id="KW-1185">Reference proteome</keyword>
<dbReference type="Gene3D" id="3.90.79.10">
    <property type="entry name" value="Nucleoside Triphosphate Pyrophosphohydrolase"/>
    <property type="match status" value="1"/>
</dbReference>
<dbReference type="EMBL" id="AP018449">
    <property type="protein sequence ID" value="BBB90627.1"/>
    <property type="molecule type" value="Genomic_DNA"/>
</dbReference>
<proteinExistence type="inferred from homology"/>
<dbReference type="PROSITE" id="PS00893">
    <property type="entry name" value="NUDIX_BOX"/>
    <property type="match status" value="1"/>
</dbReference>
<dbReference type="SUPFAM" id="SSF55811">
    <property type="entry name" value="Nudix"/>
    <property type="match status" value="1"/>
</dbReference>
<evidence type="ECO:0000256" key="2">
    <source>
        <dbReference type="RuleBase" id="RU003476"/>
    </source>
</evidence>
<evidence type="ECO:0000256" key="1">
    <source>
        <dbReference type="ARBA" id="ARBA00022801"/>
    </source>
</evidence>
<reference evidence="4 5" key="1">
    <citation type="journal article" date="2018" name="Int. J. Syst. Evol. Microbiol.">
        <title>Methylomusa anaerophila gen. nov., sp. nov., an anaerobic methanol-utilizing bacterium isolated from a microbial fuel cell.</title>
        <authorList>
            <person name="Amano N."/>
            <person name="Yamamuro A."/>
            <person name="Miyahara M."/>
            <person name="Kouzuma A."/>
            <person name="Abe T."/>
            <person name="Watanabe K."/>
        </authorList>
    </citation>
    <scope>NUCLEOTIDE SEQUENCE [LARGE SCALE GENOMIC DNA]</scope>
    <source>
        <strain evidence="4 5">MMFC1</strain>
    </source>
</reference>
<dbReference type="GO" id="GO:0006754">
    <property type="term" value="P:ATP biosynthetic process"/>
    <property type="evidence" value="ECO:0007669"/>
    <property type="project" value="TreeGrafter"/>
</dbReference>
<protein>
    <submittedName>
        <fullName evidence="4">RNA pyrophosphohydrolase</fullName>
    </submittedName>
</protein>
<dbReference type="RefSeq" id="WP_126307457.1">
    <property type="nucleotide sequence ID" value="NZ_AP018449.1"/>
</dbReference>
<dbReference type="Pfam" id="PF00293">
    <property type="entry name" value="NUDIX"/>
    <property type="match status" value="1"/>
</dbReference>
<dbReference type="PROSITE" id="PS51462">
    <property type="entry name" value="NUDIX"/>
    <property type="match status" value="1"/>
</dbReference>
<dbReference type="GO" id="GO:0006167">
    <property type="term" value="P:AMP biosynthetic process"/>
    <property type="evidence" value="ECO:0007669"/>
    <property type="project" value="TreeGrafter"/>
</dbReference>
<organism evidence="4 5">
    <name type="scientific">Methylomusa anaerophila</name>
    <dbReference type="NCBI Taxonomy" id="1930071"/>
    <lineage>
        <taxon>Bacteria</taxon>
        <taxon>Bacillati</taxon>
        <taxon>Bacillota</taxon>
        <taxon>Negativicutes</taxon>
        <taxon>Selenomonadales</taxon>
        <taxon>Sporomusaceae</taxon>
        <taxon>Methylomusa</taxon>
    </lineage>
</organism>
<dbReference type="PANTHER" id="PTHR21340">
    <property type="entry name" value="DIADENOSINE 5,5-P1,P4-TETRAPHOSPHATE PYROPHOSPHOHYDROLASE MUTT"/>
    <property type="match status" value="1"/>
</dbReference>
<accession>A0A348AHS9</accession>
<comment type="similarity">
    <text evidence="2">Belongs to the Nudix hydrolase family.</text>
</comment>
<dbReference type="KEGG" id="mana:MAMMFC1_01284"/>
<dbReference type="PANTHER" id="PTHR21340:SF7">
    <property type="entry name" value="NUDIX HYDROLASE DOMAIN-CONTAINING PROTEIN"/>
    <property type="match status" value="1"/>
</dbReference>
<dbReference type="OrthoDB" id="9816289at2"/>
<dbReference type="InterPro" id="IPR051325">
    <property type="entry name" value="Nudix_hydrolase_domain"/>
</dbReference>
<dbReference type="InterPro" id="IPR020476">
    <property type="entry name" value="Nudix_hydrolase"/>
</dbReference>
<evidence type="ECO:0000259" key="3">
    <source>
        <dbReference type="PROSITE" id="PS51462"/>
    </source>
</evidence>
<gene>
    <name evidence="4" type="ORF">MAMMFC1_01284</name>
</gene>
<dbReference type="AlphaFoldDB" id="A0A348AHS9"/>
<evidence type="ECO:0000313" key="5">
    <source>
        <dbReference type="Proteomes" id="UP000276437"/>
    </source>
</evidence>
<dbReference type="InterPro" id="IPR000086">
    <property type="entry name" value="NUDIX_hydrolase_dom"/>
</dbReference>
<dbReference type="Proteomes" id="UP000276437">
    <property type="component" value="Chromosome"/>
</dbReference>
<dbReference type="GO" id="GO:0004081">
    <property type="term" value="F:bis(5'-nucleosyl)-tetraphosphatase (asymmetrical) activity"/>
    <property type="evidence" value="ECO:0007669"/>
    <property type="project" value="TreeGrafter"/>
</dbReference>
<feature type="domain" description="Nudix hydrolase" evidence="3">
    <location>
        <begin position="3"/>
        <end position="153"/>
    </location>
</feature>
<dbReference type="InterPro" id="IPR020084">
    <property type="entry name" value="NUDIX_hydrolase_CS"/>
</dbReference>
<keyword evidence="1 2" id="KW-0378">Hydrolase</keyword>
<sequence>MKNFEISTGLLMYRIHTGRLEILLGHPGGPLYENKDLGYWGIPKGGLEPGETLLDGAVREFAEETGITPQYNELIPLGRVLERPRKFVYIWAFPGDCDTSEPVSSNLFEMEWPRHSGIIQSFPELDQVAFFAAVTARKKIEKYQSPFVDRLEQILLDLSTGGRTA</sequence>